<evidence type="ECO:0000256" key="4">
    <source>
        <dbReference type="ARBA" id="ARBA00022842"/>
    </source>
</evidence>
<keyword evidence="3 6" id="KW-0479">Metal-binding</keyword>
<dbReference type="EC" id="4.2.3.-" evidence="6"/>
<dbReference type="Pfam" id="PF19086">
    <property type="entry name" value="Terpene_syn_C_2"/>
    <property type="match status" value="1"/>
</dbReference>
<name>A0A0W0EWK3_MONRR</name>
<evidence type="ECO:0000256" key="6">
    <source>
        <dbReference type="RuleBase" id="RU366034"/>
    </source>
</evidence>
<dbReference type="SFLD" id="SFLDS00005">
    <property type="entry name" value="Isoprenoid_Synthase_Type_I"/>
    <property type="match status" value="1"/>
</dbReference>
<evidence type="ECO:0000256" key="2">
    <source>
        <dbReference type="ARBA" id="ARBA00006333"/>
    </source>
</evidence>
<dbReference type="PANTHER" id="PTHR35201">
    <property type="entry name" value="TERPENE SYNTHASE"/>
    <property type="match status" value="1"/>
</dbReference>
<evidence type="ECO:0000256" key="5">
    <source>
        <dbReference type="ARBA" id="ARBA00023239"/>
    </source>
</evidence>
<dbReference type="AlphaFoldDB" id="A0A0W0EWK3"/>
<dbReference type="PANTHER" id="PTHR35201:SF4">
    <property type="entry name" value="BETA-PINACENE SYNTHASE-RELATED"/>
    <property type="match status" value="1"/>
</dbReference>
<dbReference type="SFLD" id="SFLDG01020">
    <property type="entry name" value="Terpene_Cyclase_Like_2"/>
    <property type="match status" value="1"/>
</dbReference>
<evidence type="ECO:0000313" key="7">
    <source>
        <dbReference type="EMBL" id="KTB28456.1"/>
    </source>
</evidence>
<comment type="caution">
    <text evidence="7">The sequence shown here is derived from an EMBL/GenBank/DDBJ whole genome shotgun (WGS) entry which is preliminary data.</text>
</comment>
<protein>
    <recommendedName>
        <fullName evidence="6">Terpene synthase</fullName>
        <ecNumber evidence="6">4.2.3.-</ecNumber>
    </recommendedName>
</protein>
<accession>A0A0W0EWK3</accession>
<dbReference type="GO" id="GO:0046872">
    <property type="term" value="F:metal ion binding"/>
    <property type="evidence" value="ECO:0007669"/>
    <property type="project" value="UniProtKB-KW"/>
</dbReference>
<proteinExistence type="inferred from homology"/>
<evidence type="ECO:0000313" key="8">
    <source>
        <dbReference type="Proteomes" id="UP000054988"/>
    </source>
</evidence>
<dbReference type="GO" id="GO:0008299">
    <property type="term" value="P:isoprenoid biosynthetic process"/>
    <property type="evidence" value="ECO:0007669"/>
    <property type="project" value="UniProtKB-ARBA"/>
</dbReference>
<dbReference type="Gene3D" id="1.10.600.10">
    <property type="entry name" value="Farnesyl Diphosphate Synthase"/>
    <property type="match status" value="1"/>
</dbReference>
<dbReference type="eggNOG" id="ENOG502SJ7W">
    <property type="taxonomic scope" value="Eukaryota"/>
</dbReference>
<comment type="similarity">
    <text evidence="2 6">Belongs to the terpene synthase family.</text>
</comment>
<dbReference type="GO" id="GO:0010333">
    <property type="term" value="F:terpene synthase activity"/>
    <property type="evidence" value="ECO:0007669"/>
    <property type="project" value="InterPro"/>
</dbReference>
<reference evidence="7 8" key="1">
    <citation type="submission" date="2015-12" db="EMBL/GenBank/DDBJ databases">
        <title>Draft genome sequence of Moniliophthora roreri, the causal agent of frosty pod rot of cacao.</title>
        <authorList>
            <person name="Aime M.C."/>
            <person name="Diaz-Valderrama J.R."/>
            <person name="Kijpornyongpan T."/>
            <person name="Phillips-Mora W."/>
        </authorList>
    </citation>
    <scope>NUCLEOTIDE SEQUENCE [LARGE SCALE GENOMIC DNA]</scope>
    <source>
        <strain evidence="7 8">MCA 2952</strain>
    </source>
</reference>
<dbReference type="Proteomes" id="UP000054988">
    <property type="component" value="Unassembled WGS sequence"/>
</dbReference>
<dbReference type="EMBL" id="LATX01002477">
    <property type="protein sequence ID" value="KTB28456.1"/>
    <property type="molecule type" value="Genomic_DNA"/>
</dbReference>
<keyword evidence="5 6" id="KW-0456">Lyase</keyword>
<sequence>MVYTSSPSFTLPDLEGMFSILPNWGRNPYHEAAREESRRWFAEYTETTFGPKMTAFFENCEFELCMSYCYPQLDYEGLRAVVDWANILWYLDELTDTETGKDAGQTAEIVCRTLRDPCYNDGTSLCRMITDFRVNHLSRAGPETTRRFIEHCRKTFFAFSDEAELRARRVILSINDYLTLRRENGSVRNCFDLAECFMGLDLPESVYRLPDFRKAYEAAVDLVCLTNDVYSYNAEQARGYPSSNIMTVVMKEKGLGLQEASDYVGSLCRKLFDIFQASQREIQKLAYNTDGASVNVLRDALRGLEAYGHWVRGNAEWSFETERYFGRDKKKIQSSLVVVLWPANSVSRSLEQ</sequence>
<keyword evidence="4 6" id="KW-0460">Magnesium</keyword>
<organism evidence="7 8">
    <name type="scientific">Moniliophthora roreri</name>
    <name type="common">Frosty pod rot fungus</name>
    <name type="synonym">Monilia roreri</name>
    <dbReference type="NCBI Taxonomy" id="221103"/>
    <lineage>
        <taxon>Eukaryota</taxon>
        <taxon>Fungi</taxon>
        <taxon>Dikarya</taxon>
        <taxon>Basidiomycota</taxon>
        <taxon>Agaricomycotina</taxon>
        <taxon>Agaricomycetes</taxon>
        <taxon>Agaricomycetidae</taxon>
        <taxon>Agaricales</taxon>
        <taxon>Marasmiineae</taxon>
        <taxon>Marasmiaceae</taxon>
        <taxon>Moniliophthora</taxon>
    </lineage>
</organism>
<comment type="cofactor">
    <cofactor evidence="1 6">
        <name>Mg(2+)</name>
        <dbReference type="ChEBI" id="CHEBI:18420"/>
    </cofactor>
</comment>
<dbReference type="InterPro" id="IPR008949">
    <property type="entry name" value="Isoprenoid_synthase_dom_sf"/>
</dbReference>
<dbReference type="SUPFAM" id="SSF48576">
    <property type="entry name" value="Terpenoid synthases"/>
    <property type="match status" value="1"/>
</dbReference>
<gene>
    <name evidence="7" type="ORF">WG66_18986</name>
</gene>
<dbReference type="InterPro" id="IPR034686">
    <property type="entry name" value="Terpene_cyclase-like_2"/>
</dbReference>
<evidence type="ECO:0000256" key="1">
    <source>
        <dbReference type="ARBA" id="ARBA00001946"/>
    </source>
</evidence>
<evidence type="ECO:0000256" key="3">
    <source>
        <dbReference type="ARBA" id="ARBA00022723"/>
    </source>
</evidence>